<keyword evidence="3" id="KW-0217">Developmental protein</keyword>
<feature type="region of interest" description="Disordered" evidence="8">
    <location>
        <begin position="440"/>
        <end position="500"/>
    </location>
</feature>
<feature type="region of interest" description="Disordered" evidence="8">
    <location>
        <begin position="876"/>
        <end position="930"/>
    </location>
</feature>
<dbReference type="InterPro" id="IPR024843">
    <property type="entry name" value="Dapper"/>
</dbReference>
<reference evidence="9 10" key="1">
    <citation type="submission" date="2023-09" db="EMBL/GenBank/DDBJ databases">
        <authorList>
            <person name="Wang M."/>
        </authorList>
    </citation>
    <scope>NUCLEOTIDE SEQUENCE [LARGE SCALE GENOMIC DNA]</scope>
    <source>
        <strain evidence="9">GT-2023</strain>
        <tissue evidence="9">Liver</tissue>
    </source>
</reference>
<keyword evidence="10" id="KW-1185">Reference proteome</keyword>
<feature type="compositionally biased region" description="Basic residues" evidence="8">
    <location>
        <begin position="631"/>
        <end position="641"/>
    </location>
</feature>
<dbReference type="PANTHER" id="PTHR15919">
    <property type="entry name" value="DAPPER-RELATED"/>
    <property type="match status" value="1"/>
</dbReference>
<evidence type="ECO:0008006" key="11">
    <source>
        <dbReference type="Google" id="ProtNLM"/>
    </source>
</evidence>
<dbReference type="Pfam" id="PF15268">
    <property type="entry name" value="Dapper"/>
    <property type="match status" value="1"/>
</dbReference>
<evidence type="ECO:0000313" key="9">
    <source>
        <dbReference type="EMBL" id="KAL1257562.1"/>
    </source>
</evidence>
<accession>A0ABR3M108</accession>
<feature type="region of interest" description="Disordered" evidence="8">
    <location>
        <begin position="281"/>
        <end position="308"/>
    </location>
</feature>
<evidence type="ECO:0000256" key="3">
    <source>
        <dbReference type="ARBA" id="ARBA00022473"/>
    </source>
</evidence>
<comment type="caution">
    <text evidence="9">The sequence shown here is derived from an EMBL/GenBank/DDBJ whole genome shotgun (WGS) entry which is preliminary data.</text>
</comment>
<comment type="similarity">
    <text evidence="2">Belongs to the dapper family.</text>
</comment>
<feature type="compositionally biased region" description="Basic residues" evidence="8">
    <location>
        <begin position="594"/>
        <end position="607"/>
    </location>
</feature>
<feature type="compositionally biased region" description="Polar residues" evidence="8">
    <location>
        <begin position="882"/>
        <end position="893"/>
    </location>
</feature>
<dbReference type="EMBL" id="JAYMGO010000017">
    <property type="protein sequence ID" value="KAL1257562.1"/>
    <property type="molecule type" value="Genomic_DNA"/>
</dbReference>
<proteinExistence type="inferred from homology"/>
<evidence type="ECO:0000256" key="1">
    <source>
        <dbReference type="ARBA" id="ARBA00004496"/>
    </source>
</evidence>
<keyword evidence="5" id="KW-0879">Wnt signaling pathway</keyword>
<dbReference type="Proteomes" id="UP001558613">
    <property type="component" value="Unassembled WGS sequence"/>
</dbReference>
<feature type="compositionally biased region" description="Basic residues" evidence="8">
    <location>
        <begin position="576"/>
        <end position="585"/>
    </location>
</feature>
<keyword evidence="4" id="KW-0963">Cytoplasm</keyword>
<name>A0ABR3M108_9TELE</name>
<gene>
    <name evidence="9" type="ORF">QQF64_010806</name>
</gene>
<evidence type="ECO:0000256" key="7">
    <source>
        <dbReference type="SAM" id="Coils"/>
    </source>
</evidence>
<dbReference type="PANTHER" id="PTHR15919:SF12">
    <property type="entry name" value="DAPPER HOMOLOG 1"/>
    <property type="match status" value="1"/>
</dbReference>
<feature type="coiled-coil region" evidence="7">
    <location>
        <begin position="88"/>
        <end position="122"/>
    </location>
</feature>
<evidence type="ECO:0000256" key="5">
    <source>
        <dbReference type="ARBA" id="ARBA00022687"/>
    </source>
</evidence>
<evidence type="ECO:0000256" key="4">
    <source>
        <dbReference type="ARBA" id="ARBA00022490"/>
    </source>
</evidence>
<feature type="region of interest" description="Disordered" evidence="8">
    <location>
        <begin position="557"/>
        <end position="644"/>
    </location>
</feature>
<evidence type="ECO:0000256" key="6">
    <source>
        <dbReference type="ARBA" id="ARBA00023054"/>
    </source>
</evidence>
<comment type="subcellular location">
    <subcellularLocation>
        <location evidence="1">Cytoplasm</location>
    </subcellularLocation>
</comment>
<feature type="compositionally biased region" description="Basic and acidic residues" evidence="8">
    <location>
        <begin position="898"/>
        <end position="908"/>
    </location>
</feature>
<evidence type="ECO:0000256" key="8">
    <source>
        <dbReference type="SAM" id="MobiDB-lite"/>
    </source>
</evidence>
<feature type="region of interest" description="Disordered" evidence="8">
    <location>
        <begin position="378"/>
        <end position="423"/>
    </location>
</feature>
<organism evidence="9 10">
    <name type="scientific">Cirrhinus molitorella</name>
    <name type="common">mud carp</name>
    <dbReference type="NCBI Taxonomy" id="172907"/>
    <lineage>
        <taxon>Eukaryota</taxon>
        <taxon>Metazoa</taxon>
        <taxon>Chordata</taxon>
        <taxon>Craniata</taxon>
        <taxon>Vertebrata</taxon>
        <taxon>Euteleostomi</taxon>
        <taxon>Actinopterygii</taxon>
        <taxon>Neopterygii</taxon>
        <taxon>Teleostei</taxon>
        <taxon>Ostariophysi</taxon>
        <taxon>Cypriniformes</taxon>
        <taxon>Cyprinidae</taxon>
        <taxon>Labeoninae</taxon>
        <taxon>Labeonini</taxon>
        <taxon>Cirrhinus</taxon>
    </lineage>
</organism>
<evidence type="ECO:0000256" key="2">
    <source>
        <dbReference type="ARBA" id="ARBA00010807"/>
    </source>
</evidence>
<protein>
    <recommendedName>
        <fullName evidence="11">Dapper homolog 1</fullName>
    </recommendedName>
</protein>
<sequence>MLVSRDYCALMMRDRKECDARSREKADGEVERVRTRERLDATVAGLTELEYLRQRQELLVRSVLNCQEVAGEDKPCLTVEDSYLNTEEKLLEENILLLRKQLNCLRRRDAGLINQLQELDRQISDLRLDTETSHEHVETDSRPSSGFYDLSDGASGSLSNSSNSVFSECLSSCRSTTCLCTPLDTSLCASEGRLKPADELGICAECDCHCEDSSSGTVRRSLSASYSPSPEGSCDGLSKFHCDLLAKNGNDVYRYPSPLHAVAVQSPIFYQSMTSHLKDDCNFSKPGEVSSDEQKPEQVVGNHGSQTLPNKKLDSYIFGLLQRRVQPLRTNKPRTSINTDPSKSILRQASLCSRAPAAVQAQQWTSDLKPNWQTCLQDASANSTEPSTASPQRQWSAESKGGTLQNGAYFSPSQPQNGYTTTNDNNTSCLLKKKVSGASKGQPLSVASKDCQDLGSPNAVSSPKLNKHSYYTVEDNKSGQAMKASPIKRSPMNQAPASCVKDAEQLAPELHSLGSSSQSQDEGGQLVSAQYIPAQKQNVNLRKGGTKNIKIVKVKNSTSAKSRPHVSEQVPETVRDKHRTGSRRSRQVDEVHYVHKSSKKASTKPKRIPASIPEGRILEKHTSSTGGRSSAQRHHGHHRHHEAVLAKPKYKRNDYHRRPRGLHEIPYEEAFKRAHRRQKREMLGHMSAMYLPSNAHYTSPYAYVGSDSEYSAECASLFHSTILDTSEDERSNYTTNCFGDSESSASEVDYVAESSTSSDSEGSAGVNWPQFNQAGSHGMTSAQAKAFVKIKASHNLKKKILRFRSGSLKLMTTRAVVVALAPKVRCRAGGLGPETVGYEKHAVGVDLALLLSYSPGPNDSLRPVRDHAQINLLLKPAHPASGPSSSTDLQTVTKSHKVKWEEMDDRYGDTACVNQKGPDPDRPQPSPPVS</sequence>
<evidence type="ECO:0000313" key="10">
    <source>
        <dbReference type="Proteomes" id="UP001558613"/>
    </source>
</evidence>
<keyword evidence="6 7" id="KW-0175">Coiled coil</keyword>